<feature type="domain" description="RNA polymerase sigma-70 region 2" evidence="5">
    <location>
        <begin position="16"/>
        <end position="80"/>
    </location>
</feature>
<dbReference type="InterPro" id="IPR014284">
    <property type="entry name" value="RNA_pol_sigma-70_dom"/>
</dbReference>
<keyword evidence="3" id="KW-0238">DNA-binding</keyword>
<reference evidence="6 7" key="1">
    <citation type="submission" date="2017-09" db="EMBL/GenBank/DDBJ databases">
        <title>Large-scale bioinformatics analysis of Bacillus genomes uncovers conserved roles of natural products in bacterial physiology.</title>
        <authorList>
            <consortium name="Agbiome Team Llc"/>
            <person name="Bleich R.M."/>
            <person name="Grubbs K.J."/>
            <person name="Santa Maria K.C."/>
            <person name="Allen S.E."/>
            <person name="Farag S."/>
            <person name="Shank E.A."/>
            <person name="Bowers A."/>
        </authorList>
    </citation>
    <scope>NUCLEOTIDE SEQUENCE [LARGE SCALE GENOMIC DNA]</scope>
    <source>
        <strain evidence="6 7">AFS096845</strain>
    </source>
</reference>
<dbReference type="PANTHER" id="PTHR30385">
    <property type="entry name" value="SIGMA FACTOR F FLAGELLAR"/>
    <property type="match status" value="1"/>
</dbReference>
<evidence type="ECO:0000313" key="6">
    <source>
        <dbReference type="EMBL" id="PEC19407.1"/>
    </source>
</evidence>
<dbReference type="InterPro" id="IPR007627">
    <property type="entry name" value="RNA_pol_sigma70_r2"/>
</dbReference>
<sequence>MPEIVDVKALSDDEFMKKYKNLVYNFVWKKYSSTAEVIKSNTGLDIDDLIQYGMIGLLKAREGFDPTYGCKFSTYAIPKIFGIIAVNIRDAQKVKLPRSVYYLKGKIMNQGLLGEKPEEISKQLDVPLQEVEEALQYQQITKSLHEVAHSAGNGDDDLTIEQMLVDEWSMSKTEEIEDEMLVNSFVRTLPDREMIVWDMHSQNKSQQEISKRAGFSQPHVSRILKEINKRAAAFGKAQGVAK</sequence>
<evidence type="ECO:0000256" key="1">
    <source>
        <dbReference type="ARBA" id="ARBA00023015"/>
    </source>
</evidence>
<organism evidence="6 7">
    <name type="scientific">Bacillus cereus</name>
    <dbReference type="NCBI Taxonomy" id="1396"/>
    <lineage>
        <taxon>Bacteria</taxon>
        <taxon>Bacillati</taxon>
        <taxon>Bacillota</taxon>
        <taxon>Bacilli</taxon>
        <taxon>Bacillales</taxon>
        <taxon>Bacillaceae</taxon>
        <taxon>Bacillus</taxon>
        <taxon>Bacillus cereus group</taxon>
    </lineage>
</organism>
<keyword evidence="4" id="KW-0804">Transcription</keyword>
<dbReference type="GO" id="GO:0003677">
    <property type="term" value="F:DNA binding"/>
    <property type="evidence" value="ECO:0007669"/>
    <property type="project" value="UniProtKB-KW"/>
</dbReference>
<proteinExistence type="predicted"/>
<dbReference type="Pfam" id="PF04542">
    <property type="entry name" value="Sigma70_r2"/>
    <property type="match status" value="1"/>
</dbReference>
<keyword evidence="2" id="KW-0731">Sigma factor</keyword>
<dbReference type="EMBL" id="NVLK01000068">
    <property type="protein sequence ID" value="PEC19407.1"/>
    <property type="molecule type" value="Genomic_DNA"/>
</dbReference>
<evidence type="ECO:0000256" key="3">
    <source>
        <dbReference type="ARBA" id="ARBA00023125"/>
    </source>
</evidence>
<dbReference type="AlphaFoldDB" id="A0A2A7HR30"/>
<gene>
    <name evidence="6" type="ORF">COM96_25455</name>
</gene>
<evidence type="ECO:0000259" key="5">
    <source>
        <dbReference type="Pfam" id="PF04542"/>
    </source>
</evidence>
<name>A0A2A7HR30_BACCE</name>
<evidence type="ECO:0000313" key="7">
    <source>
        <dbReference type="Proteomes" id="UP000220006"/>
    </source>
</evidence>
<dbReference type="GO" id="GO:0006352">
    <property type="term" value="P:DNA-templated transcription initiation"/>
    <property type="evidence" value="ECO:0007669"/>
    <property type="project" value="InterPro"/>
</dbReference>
<dbReference type="NCBIfam" id="TIGR02937">
    <property type="entry name" value="sigma70-ECF"/>
    <property type="match status" value="1"/>
</dbReference>
<dbReference type="SUPFAM" id="SSF88946">
    <property type="entry name" value="Sigma2 domain of RNA polymerase sigma factors"/>
    <property type="match status" value="1"/>
</dbReference>
<evidence type="ECO:0000256" key="2">
    <source>
        <dbReference type="ARBA" id="ARBA00023082"/>
    </source>
</evidence>
<dbReference type="RefSeq" id="WP_097906077.1">
    <property type="nucleotide sequence ID" value="NZ_NVLK01000068.1"/>
</dbReference>
<dbReference type="Proteomes" id="UP000220006">
    <property type="component" value="Unassembled WGS sequence"/>
</dbReference>
<comment type="caution">
    <text evidence="6">The sequence shown here is derived from an EMBL/GenBank/DDBJ whole genome shotgun (WGS) entry which is preliminary data.</text>
</comment>
<protein>
    <submittedName>
        <fullName evidence="6">RNA polymerase subunit sigma-28</fullName>
    </submittedName>
</protein>
<dbReference type="Gene3D" id="1.20.120.1810">
    <property type="match status" value="1"/>
</dbReference>
<keyword evidence="1" id="KW-0805">Transcription regulation</keyword>
<dbReference type="GO" id="GO:0016987">
    <property type="term" value="F:sigma factor activity"/>
    <property type="evidence" value="ECO:0007669"/>
    <property type="project" value="UniProtKB-KW"/>
</dbReference>
<accession>A0A2A7HR30</accession>
<dbReference type="InterPro" id="IPR013324">
    <property type="entry name" value="RNA_pol_sigma_r3/r4-like"/>
</dbReference>
<evidence type="ECO:0000256" key="4">
    <source>
        <dbReference type="ARBA" id="ARBA00023163"/>
    </source>
</evidence>
<dbReference type="Gene3D" id="1.20.140.160">
    <property type="match status" value="1"/>
</dbReference>
<dbReference type="SUPFAM" id="SSF88659">
    <property type="entry name" value="Sigma3 and sigma4 domains of RNA polymerase sigma factors"/>
    <property type="match status" value="1"/>
</dbReference>
<dbReference type="InterPro" id="IPR013325">
    <property type="entry name" value="RNA_pol_sigma_r2"/>
</dbReference>